<dbReference type="Proteomes" id="UP000287198">
    <property type="component" value="Unassembled WGS sequence"/>
</dbReference>
<dbReference type="OrthoDB" id="6237886at2"/>
<dbReference type="AlphaFoldDB" id="A0A432XZG5"/>
<evidence type="ECO:0000313" key="2">
    <source>
        <dbReference type="EMBL" id="RUO54024.1"/>
    </source>
</evidence>
<keyword evidence="1" id="KW-0732">Signal</keyword>
<proteinExistence type="predicted"/>
<dbReference type="RefSeq" id="WP_126761048.1">
    <property type="nucleotide sequence ID" value="NZ_JBHLTZ010000004.1"/>
</dbReference>
<sequence>MAKHYVLRFIALTSLLLLVACAPAATPDPNALERVQRIDLLQLPNADWQLSKGSLQLSFCRNRINDALLATAEELNRWRLVQQSSAFPESRERGLAELAALYDEHNVLLWQEWGTVSSQSYRIVVQQGATPSLLDALARLGRDERICFSEITNLRED</sequence>
<organism evidence="2 3">
    <name type="scientific">Pseudidiomarina halophila</name>
    <dbReference type="NCBI Taxonomy" id="1449799"/>
    <lineage>
        <taxon>Bacteria</taxon>
        <taxon>Pseudomonadati</taxon>
        <taxon>Pseudomonadota</taxon>
        <taxon>Gammaproteobacteria</taxon>
        <taxon>Alteromonadales</taxon>
        <taxon>Idiomarinaceae</taxon>
        <taxon>Pseudidiomarina</taxon>
    </lineage>
</organism>
<keyword evidence="3" id="KW-1185">Reference proteome</keyword>
<dbReference type="PROSITE" id="PS51257">
    <property type="entry name" value="PROKAR_LIPOPROTEIN"/>
    <property type="match status" value="1"/>
</dbReference>
<protein>
    <submittedName>
        <fullName evidence="2">Uncharacterized protein</fullName>
    </submittedName>
</protein>
<feature type="chain" id="PRO_5019472835" evidence="1">
    <location>
        <begin position="25"/>
        <end position="157"/>
    </location>
</feature>
<evidence type="ECO:0000313" key="3">
    <source>
        <dbReference type="Proteomes" id="UP000287198"/>
    </source>
</evidence>
<comment type="caution">
    <text evidence="2">The sequence shown here is derived from an EMBL/GenBank/DDBJ whole genome shotgun (WGS) entry which is preliminary data.</text>
</comment>
<evidence type="ECO:0000256" key="1">
    <source>
        <dbReference type="SAM" id="SignalP"/>
    </source>
</evidence>
<gene>
    <name evidence="2" type="ORF">CWI69_00910</name>
</gene>
<feature type="signal peptide" evidence="1">
    <location>
        <begin position="1"/>
        <end position="24"/>
    </location>
</feature>
<dbReference type="EMBL" id="PIPW01000001">
    <property type="protein sequence ID" value="RUO54024.1"/>
    <property type="molecule type" value="Genomic_DNA"/>
</dbReference>
<reference evidence="3" key="1">
    <citation type="journal article" date="2018" name="Front. Microbiol.">
        <title>Genome-Based Analysis Reveals the Taxonomy and Diversity of the Family Idiomarinaceae.</title>
        <authorList>
            <person name="Liu Y."/>
            <person name="Lai Q."/>
            <person name="Shao Z."/>
        </authorList>
    </citation>
    <scope>NUCLEOTIDE SEQUENCE [LARGE SCALE GENOMIC DNA]</scope>
    <source>
        <strain evidence="3">BH195</strain>
    </source>
</reference>
<name>A0A432XZG5_9GAMM</name>
<accession>A0A432XZG5</accession>